<feature type="domain" description="LysM" evidence="2">
    <location>
        <begin position="25"/>
        <end position="68"/>
    </location>
</feature>
<name>H8Z2C1_9GAMM</name>
<dbReference type="InterPro" id="IPR018392">
    <property type="entry name" value="LysM"/>
</dbReference>
<gene>
    <name evidence="3" type="ORF">Thi970DRAFT_01791</name>
</gene>
<dbReference type="PANTHER" id="PTHR33734">
    <property type="entry name" value="LYSM DOMAIN-CONTAINING GPI-ANCHORED PROTEIN 2"/>
    <property type="match status" value="1"/>
</dbReference>
<accession>H8Z2C1</accession>
<proteinExistence type="predicted"/>
<dbReference type="eggNOG" id="COG1388">
    <property type="taxonomic scope" value="Bacteria"/>
</dbReference>
<feature type="signal peptide" evidence="1">
    <location>
        <begin position="1"/>
        <end position="19"/>
    </location>
</feature>
<dbReference type="RefSeq" id="WP_009148161.1">
    <property type="nucleotide sequence ID" value="NZ_CP121471.1"/>
</dbReference>
<dbReference type="PROSITE" id="PS51782">
    <property type="entry name" value="LYSM"/>
    <property type="match status" value="2"/>
</dbReference>
<evidence type="ECO:0000259" key="2">
    <source>
        <dbReference type="PROSITE" id="PS51782"/>
    </source>
</evidence>
<dbReference type="EMBL" id="JH603169">
    <property type="protein sequence ID" value="EIC21576.1"/>
    <property type="molecule type" value="Genomic_DNA"/>
</dbReference>
<dbReference type="Proteomes" id="UP000002964">
    <property type="component" value="Unassembled WGS sequence"/>
</dbReference>
<feature type="chain" id="PRO_5003617642" evidence="1">
    <location>
        <begin position="20"/>
        <end position="127"/>
    </location>
</feature>
<dbReference type="STRING" id="631362.Thi970DRAFT_01791"/>
<dbReference type="SMART" id="SM00257">
    <property type="entry name" value="LysM"/>
    <property type="match status" value="2"/>
</dbReference>
<evidence type="ECO:0000313" key="4">
    <source>
        <dbReference type="Proteomes" id="UP000002964"/>
    </source>
</evidence>
<protein>
    <submittedName>
        <fullName evidence="3">LysM domain-containing protein</fullName>
    </submittedName>
</protein>
<dbReference type="InterPro" id="IPR036779">
    <property type="entry name" value="LysM_dom_sf"/>
</dbReference>
<dbReference type="PANTHER" id="PTHR33734:SF22">
    <property type="entry name" value="MEMBRANE-BOUND LYTIC MUREIN TRANSGLYCOSYLASE D"/>
    <property type="match status" value="1"/>
</dbReference>
<keyword evidence="1" id="KW-0732">Signal</keyword>
<evidence type="ECO:0000313" key="3">
    <source>
        <dbReference type="EMBL" id="EIC21576.1"/>
    </source>
</evidence>
<reference evidence="4" key="1">
    <citation type="submission" date="2011-06" db="EMBL/GenBank/DDBJ databases">
        <authorList>
            <consortium name="US DOE Joint Genome Institute (JGI-PGF)"/>
            <person name="Lucas S."/>
            <person name="Han J."/>
            <person name="Lapidus A."/>
            <person name="Cheng J.-F."/>
            <person name="Goodwin L."/>
            <person name="Pitluck S."/>
            <person name="Peters L."/>
            <person name="Land M.L."/>
            <person name="Hauser L."/>
            <person name="Vogl K."/>
            <person name="Liu Z."/>
            <person name="Overmann J."/>
            <person name="Frigaard N.-U."/>
            <person name="Bryant D.A."/>
            <person name="Woyke T.J."/>
        </authorList>
    </citation>
    <scope>NUCLEOTIDE SEQUENCE [LARGE SCALE GENOMIC DNA]</scope>
    <source>
        <strain evidence="4">970</strain>
    </source>
</reference>
<reference evidence="3 4" key="2">
    <citation type="submission" date="2011-11" db="EMBL/GenBank/DDBJ databases">
        <authorList>
            <consortium name="US DOE Joint Genome Institute"/>
            <person name="Lucas S."/>
            <person name="Han J."/>
            <person name="Lapidus A."/>
            <person name="Cheng J.-F."/>
            <person name="Goodwin L."/>
            <person name="Pitluck S."/>
            <person name="Peters L."/>
            <person name="Ovchinnikova G."/>
            <person name="Zhang X."/>
            <person name="Detter J.C."/>
            <person name="Han C."/>
            <person name="Tapia R."/>
            <person name="Land M."/>
            <person name="Hauser L."/>
            <person name="Kyrpides N."/>
            <person name="Ivanova N."/>
            <person name="Pagani I."/>
            <person name="Vogl K."/>
            <person name="Liu Z."/>
            <person name="Overmann J."/>
            <person name="Frigaard N.-U."/>
            <person name="Bryant D."/>
            <person name="Woyke T."/>
        </authorList>
    </citation>
    <scope>NUCLEOTIDE SEQUENCE [LARGE SCALE GENOMIC DNA]</scope>
    <source>
        <strain evidence="3 4">970</strain>
    </source>
</reference>
<keyword evidence="4" id="KW-1185">Reference proteome</keyword>
<dbReference type="HOGENOM" id="CLU_1969527_0_0_6"/>
<dbReference type="CDD" id="cd00118">
    <property type="entry name" value="LysM"/>
    <property type="match status" value="1"/>
</dbReference>
<sequence>MNTKKLALSAVLIFGTAHAATDSVVAYTLTEGEDIQTVAGNYDLTVEQILVTNGMETDEITVGTVIYIPPLHATGYFNPETGVYTVAAGDDLYEIARRFGTTVAALEAVNELSGDTIAAGQTLQIPD</sequence>
<organism evidence="3 4">
    <name type="scientific">Thiorhodovibrio frisius</name>
    <dbReference type="NCBI Taxonomy" id="631362"/>
    <lineage>
        <taxon>Bacteria</taxon>
        <taxon>Pseudomonadati</taxon>
        <taxon>Pseudomonadota</taxon>
        <taxon>Gammaproteobacteria</taxon>
        <taxon>Chromatiales</taxon>
        <taxon>Chromatiaceae</taxon>
        <taxon>Thiorhodovibrio</taxon>
    </lineage>
</organism>
<dbReference type="SUPFAM" id="SSF54106">
    <property type="entry name" value="LysM domain"/>
    <property type="match status" value="2"/>
</dbReference>
<dbReference type="OrthoDB" id="9808890at2"/>
<feature type="domain" description="LysM" evidence="2">
    <location>
        <begin position="82"/>
        <end position="125"/>
    </location>
</feature>
<dbReference type="Pfam" id="PF01476">
    <property type="entry name" value="LysM"/>
    <property type="match status" value="2"/>
</dbReference>
<evidence type="ECO:0000256" key="1">
    <source>
        <dbReference type="SAM" id="SignalP"/>
    </source>
</evidence>
<dbReference type="Gene3D" id="3.10.350.10">
    <property type="entry name" value="LysM domain"/>
    <property type="match status" value="2"/>
</dbReference>
<dbReference type="AlphaFoldDB" id="H8Z2C1"/>